<dbReference type="EC" id="5.4.99.62" evidence="2"/>
<evidence type="ECO:0000256" key="3">
    <source>
        <dbReference type="ARBA" id="ARBA00023235"/>
    </source>
</evidence>
<name>A0A3M2JPQ3_9CELL</name>
<dbReference type="GO" id="GO:0005996">
    <property type="term" value="P:monosaccharide metabolic process"/>
    <property type="evidence" value="ECO:0007669"/>
    <property type="project" value="InterPro"/>
</dbReference>
<comment type="caution">
    <text evidence="4">The sequence shown here is derived from an EMBL/GenBank/DDBJ whole genome shotgun (WGS) entry which is preliminary data.</text>
</comment>
<dbReference type="Proteomes" id="UP000269289">
    <property type="component" value="Unassembled WGS sequence"/>
</dbReference>
<evidence type="ECO:0000256" key="1">
    <source>
        <dbReference type="ARBA" id="ARBA00000223"/>
    </source>
</evidence>
<protein>
    <recommendedName>
        <fullName evidence="2">D-ribose pyranase</fullName>
        <ecNumber evidence="2">5.4.99.62</ecNumber>
    </recommendedName>
</protein>
<evidence type="ECO:0000313" key="5">
    <source>
        <dbReference type="Proteomes" id="UP000269289"/>
    </source>
</evidence>
<dbReference type="EMBL" id="RFFI01000031">
    <property type="protein sequence ID" value="RMI12705.1"/>
    <property type="molecule type" value="Genomic_DNA"/>
</dbReference>
<accession>A0A3M2JPQ3</accession>
<gene>
    <name evidence="4" type="ORF">EBM89_07545</name>
</gene>
<dbReference type="GO" id="GO:0062193">
    <property type="term" value="F:D-ribose pyranase activity"/>
    <property type="evidence" value="ECO:0007669"/>
    <property type="project" value="UniProtKB-EC"/>
</dbReference>
<dbReference type="InterPro" id="IPR007721">
    <property type="entry name" value="RbsD_FucU"/>
</dbReference>
<keyword evidence="5" id="KW-1185">Reference proteome</keyword>
<sequence length="68" mass="7186">MRRSGVLDPALAARLARLGHGHLVLVVDCGTPVGERRAAVRGGVLTTVRDGAHDQDLRPRRATVVPLG</sequence>
<evidence type="ECO:0000313" key="4">
    <source>
        <dbReference type="EMBL" id="RMI12705.1"/>
    </source>
</evidence>
<organism evidence="4 5">
    <name type="scientific">Cellulomonas triticagri</name>
    <dbReference type="NCBI Taxonomy" id="2483352"/>
    <lineage>
        <taxon>Bacteria</taxon>
        <taxon>Bacillati</taxon>
        <taxon>Actinomycetota</taxon>
        <taxon>Actinomycetes</taxon>
        <taxon>Micrococcales</taxon>
        <taxon>Cellulomonadaceae</taxon>
        <taxon>Cellulomonas</taxon>
    </lineage>
</organism>
<dbReference type="InterPro" id="IPR023750">
    <property type="entry name" value="RbsD-like_sf"/>
</dbReference>
<evidence type="ECO:0000256" key="2">
    <source>
        <dbReference type="ARBA" id="ARBA00012862"/>
    </source>
</evidence>
<dbReference type="AlphaFoldDB" id="A0A3M2JPQ3"/>
<comment type="catalytic activity">
    <reaction evidence="1">
        <text>beta-D-ribopyranose = beta-D-ribofuranose</text>
        <dbReference type="Rhea" id="RHEA:25432"/>
        <dbReference type="ChEBI" id="CHEBI:27476"/>
        <dbReference type="ChEBI" id="CHEBI:47002"/>
        <dbReference type="EC" id="5.4.99.62"/>
    </reaction>
</comment>
<keyword evidence="3" id="KW-0413">Isomerase</keyword>
<dbReference type="GO" id="GO:0048029">
    <property type="term" value="F:monosaccharide binding"/>
    <property type="evidence" value="ECO:0007669"/>
    <property type="project" value="InterPro"/>
</dbReference>
<proteinExistence type="predicted"/>
<dbReference type="Pfam" id="PF05025">
    <property type="entry name" value="RbsD_FucU"/>
    <property type="match status" value="1"/>
</dbReference>
<reference evidence="4 5" key="1">
    <citation type="submission" date="2018-10" db="EMBL/GenBank/DDBJ databases">
        <title>Isolation, diversity and antifungal activity of actinobacteria from wheat.</title>
        <authorList>
            <person name="Han C."/>
        </authorList>
    </citation>
    <scope>NUCLEOTIDE SEQUENCE [LARGE SCALE GENOMIC DNA]</scope>
    <source>
        <strain evidence="4 5">NEAU-YY56</strain>
    </source>
</reference>
<dbReference type="SUPFAM" id="SSF102546">
    <property type="entry name" value="RbsD-like"/>
    <property type="match status" value="1"/>
</dbReference>